<dbReference type="Gene3D" id="3.30.200.20">
    <property type="entry name" value="Phosphorylase Kinase, domain 1"/>
    <property type="match status" value="1"/>
</dbReference>
<dbReference type="Proteomes" id="UP001154282">
    <property type="component" value="Unassembled WGS sequence"/>
</dbReference>
<evidence type="ECO:0000256" key="5">
    <source>
        <dbReference type="ARBA" id="ARBA00022679"/>
    </source>
</evidence>
<dbReference type="SUPFAM" id="SSF56112">
    <property type="entry name" value="Protein kinase-like (PK-like)"/>
    <property type="match status" value="1"/>
</dbReference>
<dbReference type="Gene3D" id="1.10.510.10">
    <property type="entry name" value="Transferase(Phosphotransferase) domain 1"/>
    <property type="match status" value="1"/>
</dbReference>
<evidence type="ECO:0000256" key="8">
    <source>
        <dbReference type="ARBA" id="ARBA00022737"/>
    </source>
</evidence>
<dbReference type="PANTHER" id="PTHR48006:SF73">
    <property type="entry name" value="PROTEIN KINASE DOMAIN-CONTAINING PROTEIN"/>
    <property type="match status" value="1"/>
</dbReference>
<reference evidence="19" key="1">
    <citation type="submission" date="2022-08" db="EMBL/GenBank/DDBJ databases">
        <authorList>
            <person name="Gutierrez-Valencia J."/>
        </authorList>
    </citation>
    <scope>NUCLEOTIDE SEQUENCE</scope>
</reference>
<dbReference type="InterPro" id="IPR032675">
    <property type="entry name" value="LRR_dom_sf"/>
</dbReference>
<evidence type="ECO:0000256" key="12">
    <source>
        <dbReference type="ARBA" id="ARBA00023170"/>
    </source>
</evidence>
<dbReference type="PANTHER" id="PTHR48006">
    <property type="entry name" value="LEUCINE-RICH REPEAT-CONTAINING PROTEIN DDB_G0281931-RELATED"/>
    <property type="match status" value="1"/>
</dbReference>
<keyword evidence="3" id="KW-0723">Serine/threonine-protein kinase</keyword>
<evidence type="ECO:0000313" key="19">
    <source>
        <dbReference type="EMBL" id="CAI0386820.1"/>
    </source>
</evidence>
<organism evidence="19 20">
    <name type="scientific">Linum tenue</name>
    <dbReference type="NCBI Taxonomy" id="586396"/>
    <lineage>
        <taxon>Eukaryota</taxon>
        <taxon>Viridiplantae</taxon>
        <taxon>Streptophyta</taxon>
        <taxon>Embryophyta</taxon>
        <taxon>Tracheophyta</taxon>
        <taxon>Spermatophyta</taxon>
        <taxon>Magnoliopsida</taxon>
        <taxon>eudicotyledons</taxon>
        <taxon>Gunneridae</taxon>
        <taxon>Pentapetalae</taxon>
        <taxon>rosids</taxon>
        <taxon>fabids</taxon>
        <taxon>Malpighiales</taxon>
        <taxon>Linaceae</taxon>
        <taxon>Linum</taxon>
    </lineage>
</organism>
<gene>
    <name evidence="19" type="ORF">LITE_LOCUS5233</name>
</gene>
<dbReference type="InterPro" id="IPR000719">
    <property type="entry name" value="Prot_kinase_dom"/>
</dbReference>
<keyword evidence="12" id="KW-0675">Receptor</keyword>
<keyword evidence="8" id="KW-0677">Repeat</keyword>
<keyword evidence="10 16" id="KW-1133">Transmembrane helix</keyword>
<sequence>METFGCRAIAIFFLLLLIQSSTAQQLPPSETRVLYRIQKLLEYPEPLQSWNNWTNFCYLPASPALTVLCSSDGHVTELTIRGNKTSPSRLPNPIPKNKTFFALSGKFSLDSLFTDLTKLPNLKTLSLVSLGLWGHLPSKINRFASLQVFNLSSNFITGEIPPSIGSLKTLTSLVLADNLINGTVPGDIKMLVSLQELNLGGNNLRSEFPSAAILKSLIHLQRLNLSRNKLMGPIPPALFSLPSIQSVDLSDNNLNGALPVNTSCGSQLRFVDLSSNLLVGNLPSCISSSAIASWNCLSGGKPKQHPYSFCHKEALAVKPPTNKGKKQGSSSSSIRLGIILGIIGGAVGLSFLIGLVIFVMVRRSDAKELAPEHRFAPSLADKMSVRSSVHTFESRRVPKTMRSAAIGLPPYHIFSLEEIEDATNNFDPLNFIGESTQGQLYKGCLVDGSEVLVKSVKLKHKNLPQNLMQHIEVLSKLRHLHLVSVLGHCIVTFQDHPTSVATLFVIFEHITNGSLHDYLTDRRKKEVLKWPQRMGITMGVARGIHFLHTGVAPGIFGNDVKMENVLLDESLTAKLSNYTLPLPSKVVSIAALRIEVSLNPCFGFLCLTFELCSTENSDKEDVYQLGMIVLQLITGKRIKSSEEVEELKAQLEKGLAEGQSKLRDMADSTTKGTYAYESLRTAAEITINCLSKEPNSRPSIEDVLWNLQYSSQVQDGWNSSGNLNTSQM</sequence>
<keyword evidence="13" id="KW-0325">Glycoprotein</keyword>
<feature type="chain" id="PRO_5043942335" description="non-specific serine/threonine protein kinase" evidence="17">
    <location>
        <begin position="24"/>
        <end position="728"/>
    </location>
</feature>
<evidence type="ECO:0000256" key="3">
    <source>
        <dbReference type="ARBA" id="ARBA00022527"/>
    </source>
</evidence>
<evidence type="ECO:0000256" key="10">
    <source>
        <dbReference type="ARBA" id="ARBA00022989"/>
    </source>
</evidence>
<keyword evidence="4" id="KW-0433">Leucine-rich repeat</keyword>
<keyword evidence="20" id="KW-1185">Reference proteome</keyword>
<comment type="catalytic activity">
    <reaction evidence="14">
        <text>L-threonyl-[protein] + ATP = O-phospho-L-threonyl-[protein] + ADP + H(+)</text>
        <dbReference type="Rhea" id="RHEA:46608"/>
        <dbReference type="Rhea" id="RHEA-COMP:11060"/>
        <dbReference type="Rhea" id="RHEA-COMP:11605"/>
        <dbReference type="ChEBI" id="CHEBI:15378"/>
        <dbReference type="ChEBI" id="CHEBI:30013"/>
        <dbReference type="ChEBI" id="CHEBI:30616"/>
        <dbReference type="ChEBI" id="CHEBI:61977"/>
        <dbReference type="ChEBI" id="CHEBI:456216"/>
        <dbReference type="EC" id="2.7.11.1"/>
    </reaction>
</comment>
<dbReference type="FunFam" id="1.10.510.10:FF:000431">
    <property type="entry name" value="Putative inactive leucine-rich repeat receptor-like protein kinase"/>
    <property type="match status" value="1"/>
</dbReference>
<keyword evidence="6 16" id="KW-0812">Transmembrane</keyword>
<feature type="transmembrane region" description="Helical" evidence="16">
    <location>
        <begin position="336"/>
        <end position="361"/>
    </location>
</feature>
<dbReference type="InterPro" id="IPR003591">
    <property type="entry name" value="Leu-rich_rpt_typical-subtyp"/>
</dbReference>
<evidence type="ECO:0000259" key="18">
    <source>
        <dbReference type="PROSITE" id="PS50011"/>
    </source>
</evidence>
<dbReference type="PROSITE" id="PS50011">
    <property type="entry name" value="PROTEIN_KINASE_DOM"/>
    <property type="match status" value="1"/>
</dbReference>
<comment type="subcellular location">
    <subcellularLocation>
        <location evidence="1">Membrane</location>
        <topology evidence="1">Single-pass type I membrane protein</topology>
    </subcellularLocation>
</comment>
<comment type="catalytic activity">
    <reaction evidence="15">
        <text>L-seryl-[protein] + ATP = O-phospho-L-seryl-[protein] + ADP + H(+)</text>
        <dbReference type="Rhea" id="RHEA:17989"/>
        <dbReference type="Rhea" id="RHEA-COMP:9863"/>
        <dbReference type="Rhea" id="RHEA-COMP:11604"/>
        <dbReference type="ChEBI" id="CHEBI:15378"/>
        <dbReference type="ChEBI" id="CHEBI:29999"/>
        <dbReference type="ChEBI" id="CHEBI:30616"/>
        <dbReference type="ChEBI" id="CHEBI:83421"/>
        <dbReference type="ChEBI" id="CHEBI:456216"/>
        <dbReference type="EC" id="2.7.11.1"/>
    </reaction>
</comment>
<proteinExistence type="predicted"/>
<dbReference type="EMBL" id="CAMGYJ010000002">
    <property type="protein sequence ID" value="CAI0386820.1"/>
    <property type="molecule type" value="Genomic_DNA"/>
</dbReference>
<evidence type="ECO:0000256" key="1">
    <source>
        <dbReference type="ARBA" id="ARBA00004479"/>
    </source>
</evidence>
<dbReference type="InterPro" id="IPR051824">
    <property type="entry name" value="LRR_Rcpt-Like_S/T_Kinase"/>
</dbReference>
<evidence type="ECO:0000256" key="7">
    <source>
        <dbReference type="ARBA" id="ARBA00022729"/>
    </source>
</evidence>
<comment type="caution">
    <text evidence="19">The sequence shown here is derived from an EMBL/GenBank/DDBJ whole genome shotgun (WGS) entry which is preliminary data.</text>
</comment>
<name>A0AAV0HNJ1_9ROSI</name>
<evidence type="ECO:0000256" key="14">
    <source>
        <dbReference type="ARBA" id="ARBA00047899"/>
    </source>
</evidence>
<evidence type="ECO:0000256" key="9">
    <source>
        <dbReference type="ARBA" id="ARBA00022777"/>
    </source>
</evidence>
<feature type="signal peptide" evidence="17">
    <location>
        <begin position="1"/>
        <end position="23"/>
    </location>
</feature>
<dbReference type="InterPro" id="IPR001245">
    <property type="entry name" value="Ser-Thr/Tyr_kinase_cat_dom"/>
</dbReference>
<keyword evidence="11 16" id="KW-0472">Membrane</keyword>
<evidence type="ECO:0000256" key="16">
    <source>
        <dbReference type="SAM" id="Phobius"/>
    </source>
</evidence>
<dbReference type="GO" id="GO:0016020">
    <property type="term" value="C:membrane"/>
    <property type="evidence" value="ECO:0007669"/>
    <property type="project" value="UniProtKB-SubCell"/>
</dbReference>
<dbReference type="GO" id="GO:0005524">
    <property type="term" value="F:ATP binding"/>
    <property type="evidence" value="ECO:0007669"/>
    <property type="project" value="InterPro"/>
</dbReference>
<dbReference type="Pfam" id="PF07714">
    <property type="entry name" value="PK_Tyr_Ser-Thr"/>
    <property type="match status" value="1"/>
</dbReference>
<dbReference type="GO" id="GO:0004674">
    <property type="term" value="F:protein serine/threonine kinase activity"/>
    <property type="evidence" value="ECO:0007669"/>
    <property type="project" value="UniProtKB-KW"/>
</dbReference>
<dbReference type="InterPro" id="IPR011009">
    <property type="entry name" value="Kinase-like_dom_sf"/>
</dbReference>
<dbReference type="Gene3D" id="3.80.10.10">
    <property type="entry name" value="Ribonuclease Inhibitor"/>
    <property type="match status" value="2"/>
</dbReference>
<dbReference type="EC" id="2.7.11.1" evidence="2"/>
<dbReference type="Pfam" id="PF23598">
    <property type="entry name" value="LRR_14"/>
    <property type="match status" value="1"/>
</dbReference>
<dbReference type="AlphaFoldDB" id="A0AAV0HNJ1"/>
<evidence type="ECO:0000256" key="2">
    <source>
        <dbReference type="ARBA" id="ARBA00012513"/>
    </source>
</evidence>
<evidence type="ECO:0000256" key="13">
    <source>
        <dbReference type="ARBA" id="ARBA00023180"/>
    </source>
</evidence>
<accession>A0AAV0HNJ1</accession>
<evidence type="ECO:0000256" key="15">
    <source>
        <dbReference type="ARBA" id="ARBA00048679"/>
    </source>
</evidence>
<evidence type="ECO:0000256" key="6">
    <source>
        <dbReference type="ARBA" id="ARBA00022692"/>
    </source>
</evidence>
<keyword evidence="7 17" id="KW-0732">Signal</keyword>
<protein>
    <recommendedName>
        <fullName evidence="2">non-specific serine/threonine protein kinase</fullName>
        <ecNumber evidence="2">2.7.11.1</ecNumber>
    </recommendedName>
</protein>
<evidence type="ECO:0000256" key="4">
    <source>
        <dbReference type="ARBA" id="ARBA00022614"/>
    </source>
</evidence>
<evidence type="ECO:0000313" key="20">
    <source>
        <dbReference type="Proteomes" id="UP001154282"/>
    </source>
</evidence>
<feature type="domain" description="Protein kinase" evidence="18">
    <location>
        <begin position="426"/>
        <end position="709"/>
    </location>
</feature>
<dbReference type="SMART" id="SM00220">
    <property type="entry name" value="S_TKc"/>
    <property type="match status" value="1"/>
</dbReference>
<evidence type="ECO:0000256" key="17">
    <source>
        <dbReference type="SAM" id="SignalP"/>
    </source>
</evidence>
<evidence type="ECO:0000256" key="11">
    <source>
        <dbReference type="ARBA" id="ARBA00023136"/>
    </source>
</evidence>
<keyword evidence="9" id="KW-0418">Kinase</keyword>
<dbReference type="SMART" id="SM00369">
    <property type="entry name" value="LRR_TYP"/>
    <property type="match status" value="3"/>
</dbReference>
<dbReference type="InterPro" id="IPR055414">
    <property type="entry name" value="LRR_R13L4/SHOC2-like"/>
</dbReference>
<dbReference type="FunFam" id="3.80.10.10:FF:000673">
    <property type="entry name" value="Probable LRR receptor-like serine/threonine-protein kinase At2g02780"/>
    <property type="match status" value="1"/>
</dbReference>
<dbReference type="SUPFAM" id="SSF52058">
    <property type="entry name" value="L domain-like"/>
    <property type="match status" value="1"/>
</dbReference>
<keyword evidence="5" id="KW-0808">Transferase</keyword>